<evidence type="ECO:0000259" key="13">
    <source>
        <dbReference type="Pfam" id="PF03600"/>
    </source>
</evidence>
<feature type="chain" id="PRO_5045958171" evidence="12">
    <location>
        <begin position="27"/>
        <end position="463"/>
    </location>
</feature>
<evidence type="ECO:0000256" key="6">
    <source>
        <dbReference type="ARBA" id="ARBA00023053"/>
    </source>
</evidence>
<gene>
    <name evidence="14" type="primary">nhaD</name>
    <name evidence="14" type="ORF">PYV00_23450</name>
</gene>
<feature type="transmembrane region" description="Helical" evidence="11">
    <location>
        <begin position="440"/>
        <end position="458"/>
    </location>
</feature>
<dbReference type="NCBIfam" id="NF038006">
    <property type="entry name" value="NhaD_1"/>
    <property type="match status" value="1"/>
</dbReference>
<evidence type="ECO:0000256" key="7">
    <source>
        <dbReference type="ARBA" id="ARBA00023065"/>
    </source>
</evidence>
<feature type="transmembrane region" description="Helical" evidence="11">
    <location>
        <begin position="262"/>
        <end position="283"/>
    </location>
</feature>
<keyword evidence="3" id="KW-0050">Antiport</keyword>
<keyword evidence="15" id="KW-1185">Reference proteome</keyword>
<dbReference type="PANTHER" id="PTHR43269">
    <property type="entry name" value="SODIUM/PROTON ANTIPORTER 1-RELATED"/>
    <property type="match status" value="1"/>
</dbReference>
<evidence type="ECO:0000256" key="12">
    <source>
        <dbReference type="SAM" id="SignalP"/>
    </source>
</evidence>
<keyword evidence="2" id="KW-0813">Transport</keyword>
<feature type="transmembrane region" description="Helical" evidence="11">
    <location>
        <begin position="401"/>
        <end position="428"/>
    </location>
</feature>
<organism evidence="14 15">
    <name type="scientific">Novosphingobium album</name>
    <name type="common">ex Liu et al. 2023</name>
    <dbReference type="NCBI Taxonomy" id="3031130"/>
    <lineage>
        <taxon>Bacteria</taxon>
        <taxon>Pseudomonadati</taxon>
        <taxon>Pseudomonadota</taxon>
        <taxon>Alphaproteobacteria</taxon>
        <taxon>Sphingomonadales</taxon>
        <taxon>Sphingomonadaceae</taxon>
        <taxon>Novosphingobium</taxon>
    </lineage>
</organism>
<dbReference type="Proteomes" id="UP001216253">
    <property type="component" value="Unassembled WGS sequence"/>
</dbReference>
<dbReference type="PANTHER" id="PTHR43269:SF2">
    <property type="entry name" value="SODIUM_PROTON ANTIPORTER 1-RELATED"/>
    <property type="match status" value="1"/>
</dbReference>
<evidence type="ECO:0000256" key="4">
    <source>
        <dbReference type="ARBA" id="ARBA00022692"/>
    </source>
</evidence>
<feature type="transmembrane region" description="Helical" evidence="11">
    <location>
        <begin position="219"/>
        <end position="242"/>
    </location>
</feature>
<evidence type="ECO:0000313" key="15">
    <source>
        <dbReference type="Proteomes" id="UP001216253"/>
    </source>
</evidence>
<keyword evidence="7" id="KW-0406">Ion transport</keyword>
<evidence type="ECO:0000256" key="11">
    <source>
        <dbReference type="SAM" id="Phobius"/>
    </source>
</evidence>
<protein>
    <submittedName>
        <fullName evidence="14">Sodium:proton antiporter NhaD</fullName>
    </submittedName>
</protein>
<evidence type="ECO:0000256" key="10">
    <source>
        <dbReference type="ARBA" id="ARBA00025753"/>
    </source>
</evidence>
<keyword evidence="5 11" id="KW-1133">Transmembrane helix</keyword>
<keyword evidence="9" id="KW-0739">Sodium transport</keyword>
<keyword evidence="4 11" id="KW-0812">Transmembrane</keyword>
<evidence type="ECO:0000313" key="14">
    <source>
        <dbReference type="EMBL" id="MDE8654654.1"/>
    </source>
</evidence>
<feature type="transmembrane region" description="Helical" evidence="11">
    <location>
        <begin position="36"/>
        <end position="57"/>
    </location>
</feature>
<evidence type="ECO:0000256" key="5">
    <source>
        <dbReference type="ARBA" id="ARBA00022989"/>
    </source>
</evidence>
<comment type="caution">
    <text evidence="14">The sequence shown here is derived from an EMBL/GenBank/DDBJ whole genome shotgun (WGS) entry which is preliminary data.</text>
</comment>
<feature type="transmembrane region" description="Helical" evidence="11">
    <location>
        <begin position="366"/>
        <end position="389"/>
    </location>
</feature>
<keyword evidence="12" id="KW-0732">Signal</keyword>
<feature type="transmembrane region" description="Helical" evidence="11">
    <location>
        <begin position="139"/>
        <end position="159"/>
    </location>
</feature>
<keyword evidence="6" id="KW-0915">Sodium</keyword>
<evidence type="ECO:0000256" key="9">
    <source>
        <dbReference type="ARBA" id="ARBA00023201"/>
    </source>
</evidence>
<dbReference type="RefSeq" id="WP_275230778.1">
    <property type="nucleotide sequence ID" value="NZ_JARESE010000098.1"/>
</dbReference>
<feature type="transmembrane region" description="Helical" evidence="11">
    <location>
        <begin position="69"/>
        <end position="87"/>
    </location>
</feature>
<evidence type="ECO:0000256" key="1">
    <source>
        <dbReference type="ARBA" id="ARBA00004141"/>
    </source>
</evidence>
<evidence type="ECO:0000256" key="8">
    <source>
        <dbReference type="ARBA" id="ARBA00023136"/>
    </source>
</evidence>
<sequence>MKRVRRRLWLLAALVLPSLVAAPAYAQGTASLIDLTRHPVGYLALLIFFVAYGFVAIEKATHMRKSKPVMLAAGIIWALLGIVYAARGESATLEAAAKHVILDYGELMLFLIVAITYVNTMRERRVFDALRSTLVSRNLTYRQLFWLVGGLAFVFGPIIDNLTTALVLGAVVVAVGVGSYQFIVMGCIIVVVAANAGGVFSPFGDITSLMVWQKGKLQFLEFFSLFLPSLVNFLVPGVFMHFSVPKGAPEPVSATTRLKTGGAVVILLFLATIATAVLFKSVIGLPPAMGMMLGLGYLQMYAYVLQSLGRRRGDDTIAFDSFRVMRHVEWDTLLFFFGIIFAVGGLGVVGYLALASSYLYGDLGPTTANIAIGVLGAAFDNIPLMFAVLSMNPDMSSGQWMLITLSTGVGGSLVSIGSAAGIVLMGIVRNHYTFMNHLRWSWAIALGYVASIYTHLWVNAAHM</sequence>
<feature type="transmembrane region" description="Helical" evidence="11">
    <location>
        <begin position="333"/>
        <end position="354"/>
    </location>
</feature>
<evidence type="ECO:0000256" key="2">
    <source>
        <dbReference type="ARBA" id="ARBA00022448"/>
    </source>
</evidence>
<comment type="similarity">
    <text evidence="10">Belongs to the NhaD Na(+)/H(+) (TC 2.A.62) antiporter family.</text>
</comment>
<reference evidence="14 15" key="1">
    <citation type="submission" date="2023-03" db="EMBL/GenBank/DDBJ databases">
        <title>NovoSphingobium album sp. nov. isolated from polycyclic aromatic hydrocarbons- and heavy-metal polluted soil.</title>
        <authorList>
            <person name="Liu Z."/>
            <person name="Wang K."/>
        </authorList>
    </citation>
    <scope>NUCLEOTIDE SEQUENCE [LARGE SCALE GENOMIC DNA]</scope>
    <source>
        <strain evidence="14 15">H3SJ31-1</strain>
    </source>
</reference>
<dbReference type="Pfam" id="PF03600">
    <property type="entry name" value="CitMHS"/>
    <property type="match status" value="1"/>
</dbReference>
<keyword evidence="8 11" id="KW-0472">Membrane</keyword>
<proteinExistence type="inferred from homology"/>
<comment type="subcellular location">
    <subcellularLocation>
        <location evidence="1">Membrane</location>
        <topology evidence="1">Multi-pass membrane protein</topology>
    </subcellularLocation>
</comment>
<accession>A0ABT5WXM0</accession>
<dbReference type="InterPro" id="IPR045016">
    <property type="entry name" value="NhaD-like"/>
</dbReference>
<feature type="transmembrane region" description="Helical" evidence="11">
    <location>
        <begin position="165"/>
        <end position="198"/>
    </location>
</feature>
<evidence type="ECO:0000256" key="3">
    <source>
        <dbReference type="ARBA" id="ARBA00022449"/>
    </source>
</evidence>
<feature type="transmembrane region" description="Helical" evidence="11">
    <location>
        <begin position="99"/>
        <end position="118"/>
    </location>
</feature>
<feature type="domain" description="Citrate transporter-like" evidence="13">
    <location>
        <begin position="71"/>
        <end position="408"/>
    </location>
</feature>
<feature type="signal peptide" evidence="12">
    <location>
        <begin position="1"/>
        <end position="26"/>
    </location>
</feature>
<name>A0ABT5WXM0_9SPHN</name>
<dbReference type="EMBL" id="JARESE010000098">
    <property type="protein sequence ID" value="MDE8654654.1"/>
    <property type="molecule type" value="Genomic_DNA"/>
</dbReference>
<dbReference type="InterPro" id="IPR004680">
    <property type="entry name" value="Cit_transptr-like_dom"/>
</dbReference>